<dbReference type="InterPro" id="IPR020022">
    <property type="entry name" value="N-acetyl_sugar_amidoTrfase"/>
</dbReference>
<proteinExistence type="predicted"/>
<comment type="caution">
    <text evidence="1">The sequence shown here is derived from an EMBL/GenBank/DDBJ whole genome shotgun (WGS) entry which is preliminary data.</text>
</comment>
<name>A0A853MIA3_9CYAN</name>
<dbReference type="EMBL" id="LYXA01000001">
    <property type="protein sequence ID" value="OBU76986.1"/>
    <property type="molecule type" value="Genomic_DNA"/>
</dbReference>
<dbReference type="AlphaFoldDB" id="A0A853MIA3"/>
<keyword evidence="1" id="KW-0282">Flagellum</keyword>
<accession>A0A853MIA3</accession>
<protein>
    <submittedName>
        <fullName evidence="1">Flagellin modification protein, PseA</fullName>
    </submittedName>
</protein>
<keyword evidence="1" id="KW-0969">Cilium</keyword>
<evidence type="ECO:0000313" key="1">
    <source>
        <dbReference type="EMBL" id="OBU76986.1"/>
    </source>
</evidence>
<dbReference type="SUPFAM" id="SSF52402">
    <property type="entry name" value="Adenine nucleotide alpha hydrolases-like"/>
    <property type="match status" value="1"/>
</dbReference>
<sequence>MPSTKPDLFLDDEGVCNACRSYERRREVDWDARYKELIVLLDKYCSRDGTNWDCIVPVSGGKDSTYQVVRILQLGLNPLCVTSTTCDLSPIGRRNIENLKQLGVDYIEVTPNPLVRSKLNRIGLTQVGDISWPEHVGIFTIPVRAAVQLNVPLIIWGENSQNEYGGPAAASQNNVLTRRWLEEFGGLLGMRVSDLIGQDGIEAKHLIHYTYPSDDELARVGVTGLFLGHYLPWDGLSNGLIAIANGFTTYSKSVEGSMVNYENLDNHQTGIHDYFKFLKFGFGRATDLACLHIRRERLTRQDGLDIVKRLDGKFPWEYLGKSLEEILRPLGMTVPEFTTVCDRFTNKKIFKRDVSGSLIKDNDGNLTKVNYDNL</sequence>
<dbReference type="NCBIfam" id="TIGR03573">
    <property type="entry name" value="WbuX"/>
    <property type="match status" value="1"/>
</dbReference>
<dbReference type="Proteomes" id="UP000093903">
    <property type="component" value="Unassembled WGS sequence"/>
</dbReference>
<evidence type="ECO:0000313" key="2">
    <source>
        <dbReference type="Proteomes" id="UP000093903"/>
    </source>
</evidence>
<gene>
    <name evidence="1" type="ORF">A9P98_12260</name>
</gene>
<organism evidence="1 2">
    <name type="scientific">Cylindrospermopsis raciborskii CS-505</name>
    <dbReference type="NCBI Taxonomy" id="533240"/>
    <lineage>
        <taxon>Bacteria</taxon>
        <taxon>Bacillati</taxon>
        <taxon>Cyanobacteriota</taxon>
        <taxon>Cyanophyceae</taxon>
        <taxon>Nostocales</taxon>
        <taxon>Aphanizomenonaceae</taxon>
        <taxon>Cylindrospermopsis</taxon>
    </lineage>
</organism>
<reference evidence="1 2" key="1">
    <citation type="submission" date="2016-05" db="EMBL/GenBank/DDBJ databases">
        <title>First complete genome of the cyanobacterium Cylindrospermopsis raciborskii CS505, containing a circular chromosome and a single extrachromosomal element.</title>
        <authorList>
            <person name="Fuentes J."/>
            <person name="Tamames J."/>
            <person name="Allen E."/>
            <person name="Plominski A."/>
            <person name="Vasquez M."/>
        </authorList>
    </citation>
    <scope>NUCLEOTIDE SEQUENCE [LARGE SCALE GENOMIC DNA]</scope>
    <source>
        <strain evidence="1 2">CS505</strain>
    </source>
</reference>
<keyword evidence="1" id="KW-0966">Cell projection</keyword>